<reference evidence="2 3" key="2">
    <citation type="journal article" date="2010" name="Nature">
        <title>Comparative genomics reveals mobile pathogenicity chromosomes in Fusarium.</title>
        <authorList>
            <person name="Ma L.J."/>
            <person name="van der Does H.C."/>
            <person name="Borkovich K.A."/>
            <person name="Coleman J.J."/>
            <person name="Daboussi M.J."/>
            <person name="Di Pietro A."/>
            <person name="Dufresne M."/>
            <person name="Freitag M."/>
            <person name="Grabherr M."/>
            <person name="Henrissat B."/>
            <person name="Houterman P.M."/>
            <person name="Kang S."/>
            <person name="Shim W.B."/>
            <person name="Woloshuk C."/>
            <person name="Xie X."/>
            <person name="Xu J.R."/>
            <person name="Antoniw J."/>
            <person name="Baker S.E."/>
            <person name="Bluhm B.H."/>
            <person name="Breakspear A."/>
            <person name="Brown D.W."/>
            <person name="Butchko R.A."/>
            <person name="Chapman S."/>
            <person name="Coulson R."/>
            <person name="Coutinho P.M."/>
            <person name="Danchin E.G."/>
            <person name="Diener A."/>
            <person name="Gale L.R."/>
            <person name="Gardiner D.M."/>
            <person name="Goff S."/>
            <person name="Hammond-Kosack K.E."/>
            <person name="Hilburn K."/>
            <person name="Hua-Van A."/>
            <person name="Jonkers W."/>
            <person name="Kazan K."/>
            <person name="Kodira C.D."/>
            <person name="Koehrsen M."/>
            <person name="Kumar L."/>
            <person name="Lee Y.H."/>
            <person name="Li L."/>
            <person name="Manners J.M."/>
            <person name="Miranda-Saavedra D."/>
            <person name="Mukherjee M."/>
            <person name="Park G."/>
            <person name="Park J."/>
            <person name="Park S.Y."/>
            <person name="Proctor R.H."/>
            <person name="Regev A."/>
            <person name="Ruiz-Roldan M.C."/>
            <person name="Sain D."/>
            <person name="Sakthikumar S."/>
            <person name="Sykes S."/>
            <person name="Schwartz D.C."/>
            <person name="Turgeon B.G."/>
            <person name="Wapinski I."/>
            <person name="Yoder O."/>
            <person name="Young S."/>
            <person name="Zeng Q."/>
            <person name="Zhou S."/>
            <person name="Galagan J."/>
            <person name="Cuomo C.A."/>
            <person name="Kistler H.C."/>
            <person name="Rep M."/>
        </authorList>
    </citation>
    <scope>GENOME REANNOTATION</scope>
    <source>
        <strain evidence="3">ATCC MYA-4620 / CBS 123657 / FGSC 9075 / NRRL 31084 / PH-1</strain>
        <strain evidence="2">PH-1 / ATCC MYA-4620 / FGSC 9075 / NRRL 31084</strain>
    </source>
</reference>
<reference evidence="2" key="4">
    <citation type="submission" date="2017-01" db="UniProtKB">
        <authorList>
            <consortium name="EnsemblFungi"/>
        </authorList>
    </citation>
    <scope>IDENTIFICATION</scope>
    <source>
        <strain evidence="2">PH-1 / ATCC MYA-4620 / FGSC 9075 / NRRL 31084</strain>
    </source>
</reference>
<accession>A0A0E0RYF1</accession>
<keyword evidence="3" id="KW-1185">Reference proteome</keyword>
<accession>A0A098DEA3</accession>
<name>A0A098DEA3_GIBZE</name>
<dbReference type="AlphaFoldDB" id="A0A098DEA3"/>
<organism evidence="1 3">
    <name type="scientific">Gibberella zeae (strain ATCC MYA-4620 / CBS 123657 / FGSC 9075 / NRRL 31084 / PH-1)</name>
    <name type="common">Wheat head blight fungus</name>
    <name type="synonym">Fusarium graminearum</name>
    <dbReference type="NCBI Taxonomy" id="229533"/>
    <lineage>
        <taxon>Eukaryota</taxon>
        <taxon>Fungi</taxon>
        <taxon>Dikarya</taxon>
        <taxon>Ascomycota</taxon>
        <taxon>Pezizomycotina</taxon>
        <taxon>Sordariomycetes</taxon>
        <taxon>Hypocreomycetidae</taxon>
        <taxon>Hypocreales</taxon>
        <taxon>Nectriaceae</taxon>
        <taxon>Fusarium</taxon>
    </lineage>
</organism>
<protein>
    <submittedName>
        <fullName evidence="1">Chromosome 2, complete genome</fullName>
    </submittedName>
</protein>
<dbReference type="Proteomes" id="UP000070720">
    <property type="component" value="Chromosome 2"/>
</dbReference>
<gene>
    <name evidence="1" type="ORF">FGRAMPH1_01T08947</name>
</gene>
<evidence type="ECO:0000313" key="3">
    <source>
        <dbReference type="Proteomes" id="UP000070720"/>
    </source>
</evidence>
<proteinExistence type="predicted"/>
<sequence length="60" mass="6671">MLKQTTNQIQWLDLGIQNDHTTEVRKSRAEEYKACQRSKGIVCPEGGDRVINGGAQELVG</sequence>
<evidence type="ECO:0000313" key="2">
    <source>
        <dbReference type="EnsemblFungi" id="CEF76276"/>
    </source>
</evidence>
<dbReference type="EnsemblFungi" id="CEF76276">
    <property type="protein sequence ID" value="CEF76276"/>
    <property type="gene ID" value="FGRRES_20111"/>
</dbReference>
<dbReference type="EMBL" id="HG970333">
    <property type="protein sequence ID" value="CEF76276.1"/>
    <property type="molecule type" value="Genomic_DNA"/>
</dbReference>
<reference evidence="2 3" key="1">
    <citation type="journal article" date="2007" name="Science">
        <title>The Fusarium graminearum genome reveals a link between localized polymorphism and pathogen specialization.</title>
        <authorList>
            <person name="Cuomo C.A."/>
            <person name="Gueldener U."/>
            <person name="Xu J.-R."/>
            <person name="Trail F."/>
            <person name="Turgeon B.G."/>
            <person name="Di Pietro A."/>
            <person name="Walton J.D."/>
            <person name="Ma L.-J."/>
            <person name="Baker S.E."/>
            <person name="Rep M."/>
            <person name="Adam G."/>
            <person name="Antoniw J."/>
            <person name="Baldwin T."/>
            <person name="Calvo S.E."/>
            <person name="Chang Y.-L."/>
            <person name="DeCaprio D."/>
            <person name="Gale L.R."/>
            <person name="Gnerre S."/>
            <person name="Goswami R.S."/>
            <person name="Hammond-Kosack K."/>
            <person name="Harris L.J."/>
            <person name="Hilburn K."/>
            <person name="Kennell J.C."/>
            <person name="Kroken S."/>
            <person name="Magnuson J.K."/>
            <person name="Mannhaupt G."/>
            <person name="Mauceli E.W."/>
            <person name="Mewes H.-W."/>
            <person name="Mitterbauer R."/>
            <person name="Muehlbauer G."/>
            <person name="Muensterkoetter M."/>
            <person name="Nelson D."/>
            <person name="O'Donnell K."/>
            <person name="Ouellet T."/>
            <person name="Qi W."/>
            <person name="Quesneville H."/>
            <person name="Roncero M.I.G."/>
            <person name="Seong K.-Y."/>
            <person name="Tetko I.V."/>
            <person name="Urban M."/>
            <person name="Waalwijk C."/>
            <person name="Ward T.J."/>
            <person name="Yao J."/>
            <person name="Birren B.W."/>
            <person name="Kistler H.C."/>
        </authorList>
    </citation>
    <scope>NUCLEOTIDE SEQUENCE [LARGE SCALE GENOMIC DNA]</scope>
    <source>
        <strain evidence="3">ATCC MYA-4620 / CBS 123657 / FGSC 9075 / NRRL 31084 / PH-1</strain>
        <strain evidence="2">PH-1 / ATCC MYA-4620 / FGSC 9075 / NRRL 31084</strain>
    </source>
</reference>
<dbReference type="InParanoid" id="A0A098DEA3"/>
<evidence type="ECO:0000313" key="1">
    <source>
        <dbReference type="EMBL" id="CEF76276.1"/>
    </source>
</evidence>
<reference evidence="1 3" key="3">
    <citation type="journal article" date="2015" name="BMC Genomics">
        <title>The completed genome sequence of the pathogenic ascomycete fungus Fusarium graminearum.</title>
        <authorList>
            <person name="King R."/>
            <person name="Urban M."/>
            <person name="Hammond-Kosack M.C."/>
            <person name="Hassani-Pak K."/>
            <person name="Hammond-Kosack K.E."/>
        </authorList>
    </citation>
    <scope>NUCLEOTIDE SEQUENCE [LARGE SCALE GENOMIC DNA]</scope>
    <source>
        <strain evidence="3">ATCC MYA-4620 / CBS 123657 / FGSC 9075 / NRRL 31084 / PH-1</strain>
        <strain evidence="1">PH-1</strain>
    </source>
</reference>
<dbReference type="VEuPathDB" id="FungiDB:FGRAMPH1_01G08947"/>